<evidence type="ECO:0000256" key="1">
    <source>
        <dbReference type="ARBA" id="ARBA00004613"/>
    </source>
</evidence>
<feature type="domain" description="SD-repeat containing protein B" evidence="6">
    <location>
        <begin position="2298"/>
        <end position="2385"/>
    </location>
</feature>
<evidence type="ECO:0000256" key="4">
    <source>
        <dbReference type="SAM" id="MobiDB-lite"/>
    </source>
</evidence>
<dbReference type="NCBIfam" id="TIGR01451">
    <property type="entry name" value="B_ant_repeat"/>
    <property type="match status" value="2"/>
</dbReference>
<dbReference type="GO" id="GO:0005576">
    <property type="term" value="C:extracellular region"/>
    <property type="evidence" value="ECO:0007669"/>
    <property type="project" value="UniProtKB-SubCell"/>
</dbReference>
<feature type="region of interest" description="Disordered" evidence="4">
    <location>
        <begin position="2596"/>
        <end position="2615"/>
    </location>
</feature>
<accession>A0A1H9G9D0</accession>
<feature type="region of interest" description="Disordered" evidence="4">
    <location>
        <begin position="2391"/>
        <end position="2412"/>
    </location>
</feature>
<feature type="domain" description="SD-repeat containing protein B" evidence="6">
    <location>
        <begin position="2465"/>
        <end position="2539"/>
    </location>
</feature>
<feature type="domain" description="DUF11" evidence="5">
    <location>
        <begin position="2118"/>
        <end position="2233"/>
    </location>
</feature>
<dbReference type="InterPro" id="IPR047589">
    <property type="entry name" value="DUF11_rpt"/>
</dbReference>
<dbReference type="PANTHER" id="PTHR23303">
    <property type="entry name" value="CARBOXYPEPTIDASE REGULATORY REGION-CONTAINING"/>
    <property type="match status" value="1"/>
</dbReference>
<dbReference type="InterPro" id="IPR013783">
    <property type="entry name" value="Ig-like_fold"/>
</dbReference>
<feature type="region of interest" description="Disordered" evidence="4">
    <location>
        <begin position="2553"/>
        <end position="2580"/>
    </location>
</feature>
<feature type="domain" description="DUF11" evidence="5">
    <location>
        <begin position="1944"/>
        <end position="2053"/>
    </location>
</feature>
<protein>
    <submittedName>
        <fullName evidence="7">Conserved repeat domain-containing protein</fullName>
    </submittedName>
</protein>
<organism evidence="7 8">
    <name type="scientific">Neolewinella agarilytica</name>
    <dbReference type="NCBI Taxonomy" id="478744"/>
    <lineage>
        <taxon>Bacteria</taxon>
        <taxon>Pseudomonadati</taxon>
        <taxon>Bacteroidota</taxon>
        <taxon>Saprospiria</taxon>
        <taxon>Saprospirales</taxon>
        <taxon>Lewinellaceae</taxon>
        <taxon>Neolewinella</taxon>
    </lineage>
</organism>
<feature type="region of interest" description="Disordered" evidence="4">
    <location>
        <begin position="2233"/>
        <end position="2284"/>
    </location>
</feature>
<dbReference type="Proteomes" id="UP000199021">
    <property type="component" value="Unassembled WGS sequence"/>
</dbReference>
<evidence type="ECO:0000259" key="5">
    <source>
        <dbReference type="Pfam" id="PF01345"/>
    </source>
</evidence>
<dbReference type="InterPro" id="IPR033764">
    <property type="entry name" value="Sdr_B"/>
</dbReference>
<keyword evidence="2" id="KW-0964">Secreted</keyword>
<evidence type="ECO:0000313" key="7">
    <source>
        <dbReference type="EMBL" id="SEQ46633.1"/>
    </source>
</evidence>
<dbReference type="SUPFAM" id="SSF117074">
    <property type="entry name" value="Hypothetical protein PA1324"/>
    <property type="match status" value="3"/>
</dbReference>
<dbReference type="OrthoDB" id="9805017at2"/>
<evidence type="ECO:0000313" key="8">
    <source>
        <dbReference type="Proteomes" id="UP000199021"/>
    </source>
</evidence>
<evidence type="ECO:0000256" key="3">
    <source>
        <dbReference type="ARBA" id="ARBA00022729"/>
    </source>
</evidence>
<gene>
    <name evidence="7" type="ORF">SAMN05444359_11089</name>
</gene>
<proteinExistence type="predicted"/>
<sequence>MRFMSVPQNSLRVLGLCFFVFLLSGGLMAQDLDIEIITPDFSSICGPVSSLGITITNNDDEDAEDVLAEFEAVAGITFLSASAPVTLNGNELDIGDIDEGESVTFTVDYQMGCDFTGDDLELILNITDGGDGSLESDAIQILTADLSIPTSTPNILGVYLGLESSVTPRVVNNGFGSLSEVTYCVSNNLGYIEVQSILVGTVDITAGGPAFSANGQDCYTITSAALLSAGLGETFDQAESIFPQENWLTVDCSLDPDDIMRRAQFGCQGDLDCQEKPQGDYLDTGVSFDLLAPRIEAEVVSSTRPGCYADEPSEVTLRLTNEGTAPALNIDYRIFTDGNGGRGMVVDLNSIMIVRESDNSVVSSTTRFSTLATDCRAPGVRDAGLTMDNADLLPGESLLITYQVTASCDCNSCDIRNKYWHQFRIEQVFDRCLETLGNRRDYVPNGRFDAFITGFPEGPTSLFADEEGCATYYITNMQLDWLTGSYPDSELEAIFILPCGIDYVPGTFVWSDRDGQTFTAESVEYVDNNTLGAEDELRVTFAPTGRPSGFNYAGGGQFDFCFTVDCSEKPEPACGNAYFDEVIDAQFDFTVDPTCAASCSTQKIWDPQDLGLRLVCPPTITGCECDGITFTDFNIERINFGIADDNNDQIPSGTVDPTTIETDRFLPGDTIKATLEGIVRDVDDDQDFTHGFVTYPFIHQNFTPLSARVAIYDASDNNTLYECTAVPVTPDYANMRVIVDYSRDALNNFGCGLPTDFLFEEGDSIAVCLVYTEKDAITDQFRIIRYAPRFYVSDDEFGVGGVFQCNPLIGQMTQIGFTTVFGNTESDFGACDLPGWRMRYDRNIGGASVDEFPYEIRPLGLPDRLVFTKPSEFAFRLDEWDILIQQVITPANSIVDTRNLASPSIPVQYFVVNGDEVTFLVGDYLRSLGLAEVPPDEGYRIYFYPRVQGNCESVEGEYDYSYQFFESVEENIFCTDEIANDLREYDFEYLGAARLTVVSDQDVIRLCSGNDVASIRILNLETPSAQNAFLYPQATGDVLITRIEDANTGNEILPNEFGIYELGNIPGVTARPLNVYFTKNSCEDETIDFVAGWDCEGYPETINDATCTDPSTVTLSSANSNVALVVNEPAPSVRRLIDLCDPVPYETQILSSDLGYVRDMKLIITLPVGQSYELGSLMFSNPSPSIGSFVNVMDPFVISPRKIIILLSRYDDVLATEGLVGSKDPENSTLSFKFNALTDCGGVSGGRATFILTSKNSCGNGIRPIRRRSGRVFLRPSEPTLDVSVGPTTLNLNACNGDSETSDVSIGINSGDISDLDSIRMILPEGINYVPGSYVPGQNAVPGTDPTLIRNLQGETILAWPFTSGLSEGDQVDFSVDVIASDVGQVCGEEEILVQAFATFEDDCDGMICSVSEAKGEDSQTVIIEKADLDFNLINGSITLNPGDGTATADFTAKLTNFGFLLSEGNTITVDIYEDVNTNGSFDDGTDTYLFSIDTMITDPVGPGQMIVINDMATFPASNICTVIGVLNPETTCTCTELPSSSFRPEIIFDYETEFDVCSGEDVVIGPMSVAGYEFEWLSVNGSDLGNLSDTESTPTLFTAPANNSGAPITLQYTLRTSNAPCFDDQVVSVTIAPAVMDVLNVQACMDAPYDLPTVNDPNATNFVWSPSAGLTISADGKFATVNNVSTSQVYTLSYDIGGGGCPATFSVNLTAINCGGANTALGDTVWFDFNEDGLQDPTEPGIGMVTVNLLDANTGAVISTTMTGPDGMYLFDMLPPGNYAVEFVLPDGFVFTMNDAAGDDENDSDADPVTGITPATFLPLDEQDFTIDAGFIPDCSLELELLVGECVPDGTGGLARRIQVIATWDGNPYTYDQFGDGNDILEIDFNGTITMVTISELAGTQTVIDEFLDASTPVTYNVSAAFQEATACTATVMSGPFDPCLVDLALTKTASTVMPTPGPYEYGDLICMDITVFNQGEQTVDNIQVQDSLPAGFAFDPTNSVDWFDISPYQLFIFPDPLAPGESAVATICVTLEMVSGDVESYTNVAEITSFTDTMGVDLSDFDEDSTPDTEFGNDAGGEPNTGSDDSVIGDGSGAPGDGDAATDEDDNDPFFVGVFDLALVKMIETDPFYAIGDTIEYSFMVVNQGNIPAENIQVVDYVPDGLAWVSTNETATPSWSEPGAPIGMFTPSTLTIPGTLAPGDTFEFTIQLQLAPQGMRETFLRTNIAEISSATGPGGVAVVDIDSTPNSDPTDDAGGVPLSDSDNTFEGDGTGDPGDTDAVTDEDDADPELVATDSVSIGSTVYIDPNNNGMQEMGESGIPGVTLELFLDANGNMMIDAGEMTPFATTVTDANGDYYFGMLVPGNYQVQVASSNFGATGALFDYGTSSGPTSVTDDDVDGNDDGSQPGGSFTTVSSPVIRLIPTMEPTVADMEETFQGNTQDVDAGQDDFNGNMTVDFGFAENVSIGSTVFADYNNNAMQDSGESGVPLVTLVLYYDADNDGVINGAETTPIATTQADGLGDYFFGGLAPGTYQVGILASEFAGGSSLEFLPMSSTDISTTDEDNRVEGDDNGEQDGGDGTIVLSPLIDLQPGEELTDAMGEDGQGTEKDDEADASGDMTIDFGFVCNLEIISEAGPFPICSNRSLPLGDLATISPSNVNGTWSTAGDGMFLDANGDEVDPARYDEVVSYMPGPNDIIAGLVDLTLTTDMAGVCPPVSATIQVQVLNVDCGDVPWDGDK</sequence>
<keyword evidence="3" id="KW-0732">Signal</keyword>
<feature type="region of interest" description="Disordered" evidence="4">
    <location>
        <begin position="2058"/>
        <end position="2109"/>
    </location>
</feature>
<dbReference type="EMBL" id="FOFB01000010">
    <property type="protein sequence ID" value="SEQ46633.1"/>
    <property type="molecule type" value="Genomic_DNA"/>
</dbReference>
<evidence type="ECO:0000256" key="2">
    <source>
        <dbReference type="ARBA" id="ARBA00022525"/>
    </source>
</evidence>
<feature type="domain" description="SD-repeat containing protein B" evidence="6">
    <location>
        <begin position="1721"/>
        <end position="1832"/>
    </location>
</feature>
<keyword evidence="8" id="KW-1185">Reference proteome</keyword>
<evidence type="ECO:0000259" key="6">
    <source>
        <dbReference type="Pfam" id="PF17210"/>
    </source>
</evidence>
<dbReference type="Gene3D" id="2.60.40.10">
    <property type="entry name" value="Immunoglobulins"/>
    <property type="match status" value="4"/>
</dbReference>
<dbReference type="STRING" id="478744.SAMN05444359_11089"/>
<name>A0A1H9G9D0_9BACT</name>
<dbReference type="InterPro" id="IPR001434">
    <property type="entry name" value="OmcB-like_DUF11"/>
</dbReference>
<dbReference type="Pfam" id="PF01345">
    <property type="entry name" value="DUF11"/>
    <property type="match status" value="2"/>
</dbReference>
<comment type="subcellular location">
    <subcellularLocation>
        <location evidence="1">Secreted</location>
    </subcellularLocation>
</comment>
<dbReference type="Pfam" id="PF17210">
    <property type="entry name" value="SdrD_B"/>
    <property type="match status" value="3"/>
</dbReference>
<dbReference type="InParanoid" id="A0A1H9G9D0"/>
<dbReference type="InterPro" id="IPR051417">
    <property type="entry name" value="SDr/BOS_complex"/>
</dbReference>
<reference evidence="8" key="1">
    <citation type="submission" date="2016-10" db="EMBL/GenBank/DDBJ databases">
        <authorList>
            <person name="Varghese N."/>
            <person name="Submissions S."/>
        </authorList>
    </citation>
    <scope>NUCLEOTIDE SEQUENCE [LARGE SCALE GENOMIC DNA]</scope>
    <source>
        <strain evidence="8">DSM 24740</strain>
    </source>
</reference>
<dbReference type="PANTHER" id="PTHR23303:SF15">
    <property type="entry name" value="COLOSSIN-A"/>
    <property type="match status" value="1"/>
</dbReference>